<sequence length="67" mass="7483">MHNKPPSKMLIAISTTISSPHPSNPSLISLQSCTFSFTAITNIHPHVQRHYSQEDSSHFHTGMEILL</sequence>
<dbReference type="PROSITE" id="PS51257">
    <property type="entry name" value="PROKAR_LIPOPROTEIN"/>
    <property type="match status" value="1"/>
</dbReference>
<evidence type="ECO:0000313" key="1">
    <source>
        <dbReference type="EMBL" id="JAP23382.1"/>
    </source>
</evidence>
<dbReference type="AlphaFoldDB" id="A0A0V0HUU8"/>
<reference evidence="1" key="1">
    <citation type="submission" date="2015-12" db="EMBL/GenBank/DDBJ databases">
        <title>Gene expression during late stages of embryo sac development: a critical building block for successful pollen-pistil interactions.</title>
        <authorList>
            <person name="Liu Y."/>
            <person name="Joly V."/>
            <person name="Sabar M."/>
            <person name="Matton D.P."/>
        </authorList>
    </citation>
    <scope>NUCLEOTIDE SEQUENCE</scope>
</reference>
<organism evidence="1">
    <name type="scientific">Solanum chacoense</name>
    <name type="common">Chaco potato</name>
    <dbReference type="NCBI Taxonomy" id="4108"/>
    <lineage>
        <taxon>Eukaryota</taxon>
        <taxon>Viridiplantae</taxon>
        <taxon>Streptophyta</taxon>
        <taxon>Embryophyta</taxon>
        <taxon>Tracheophyta</taxon>
        <taxon>Spermatophyta</taxon>
        <taxon>Magnoliopsida</taxon>
        <taxon>eudicotyledons</taxon>
        <taxon>Gunneridae</taxon>
        <taxon>Pentapetalae</taxon>
        <taxon>asterids</taxon>
        <taxon>lamiids</taxon>
        <taxon>Solanales</taxon>
        <taxon>Solanaceae</taxon>
        <taxon>Solanoideae</taxon>
        <taxon>Solaneae</taxon>
        <taxon>Solanum</taxon>
    </lineage>
</organism>
<accession>A0A0V0HUU8</accession>
<dbReference type="EMBL" id="GEDG01012893">
    <property type="protein sequence ID" value="JAP25815.1"/>
    <property type="molecule type" value="Transcribed_RNA"/>
</dbReference>
<dbReference type="EMBL" id="GEDG01015532">
    <property type="protein sequence ID" value="JAP23382.1"/>
    <property type="molecule type" value="Transcribed_RNA"/>
</dbReference>
<protein>
    <submittedName>
        <fullName evidence="1">Putative ovule protein</fullName>
    </submittedName>
</protein>
<proteinExistence type="predicted"/>
<name>A0A0V0HUU8_SOLCH</name>